<dbReference type="GO" id="GO:0006099">
    <property type="term" value="P:tricarboxylic acid cycle"/>
    <property type="evidence" value="ECO:0007669"/>
    <property type="project" value="InterPro"/>
</dbReference>
<evidence type="ECO:0000256" key="1">
    <source>
        <dbReference type="ARBA" id="ARBA00001946"/>
    </source>
</evidence>
<sequence>MTFEEPENQALTEPLRRQVNLLGHMLGDSIKQHLGEEIFEAVESLRECAKADSDAARLLERVADLSLDELEGVLRSYAAYFRLVNNTEQLEIARINRERERRATREEPREESVAQAIEHLDELGWEKDKVADLLDNLLIEPTLTAHPTEARRRTLLDIQGRIAARLTELGREALTPVERDRAAEEVRSEIELMLTSDEVRVERRRVEDELDFGLYFLATTIWDSIAAIHRDLRRALAERFDDPPAVPNVLRYVSWIGGDRDGNPNVTPEVTRHAFDKQRRVALAKHKSAVEALRDKLSVSRRQAPVPDALFESIEADAEHVELDDAERRLVERNYRYEPFRQKLTYVLAKLREASKAGAFDEYPDTPRYDSTAFGQDLTVVGAALRQMGLDRLADGELADLLVQVEAFGFHLAALDFRQHSSVHESAVAELLSIAGVTDDYEDLDEAARLEILEAELSTPRPLQPRVGAELSDKTRELLEVFDIARRAHQSEPASVRAWIVSMTHEVSDLLEVLVLAKEVGLWERGSGEHGAHGRGYVPIDVVPLLETIDDLAGAAEFMGELFSSEAYAAQLDGRGRAQEVMLGYSDSSKDGGFWMANWSLHKGQRALAQACREHGVRLSLFHGRGGTVGRGGGQTKRALLGLPPEAYSGRIRLTEQGEVISFRYALDAIAHRHLEQLVHSMVEAGIRASSAEDTSRDAFMEVVAERSMRTYRELIDDPEFWPWYQRITPIEHISRLPIASRPVSRSGGNDAGFEKLRAIPWNFAWTQTRYNLPGWYGVGTGLKHALDEDECTVDGLRAWYAEWPFFRSVIDNAQLEMARARLEIARHYAQLDDDGFHDKLAAEFERTRDVLLTITQADVLLSHNATIRNLIAVRNPYTDVLNAIQIELMKRWQTADDTECPALGHALLLSLNGIAAAMQNTG</sequence>
<keyword evidence="6 10" id="KW-0460">Magnesium</keyword>
<dbReference type="InterPro" id="IPR015813">
    <property type="entry name" value="Pyrv/PenolPyrv_kinase-like_dom"/>
</dbReference>
<dbReference type="EC" id="4.1.1.31" evidence="4 10"/>
<keyword evidence="14" id="KW-1185">Reference proteome</keyword>
<dbReference type="HAMAP" id="MF_00595">
    <property type="entry name" value="PEPcase_type1"/>
    <property type="match status" value="1"/>
</dbReference>
<comment type="subunit">
    <text evidence="10">Homotetramer.</text>
</comment>
<organism evidence="13 14">
    <name type="scientific">Persicimonas caeni</name>
    <dbReference type="NCBI Taxonomy" id="2292766"/>
    <lineage>
        <taxon>Bacteria</taxon>
        <taxon>Deltaproteobacteria</taxon>
        <taxon>Bradymonadales</taxon>
        <taxon>Bradymonadaceae</taxon>
        <taxon>Persicimonas</taxon>
    </lineage>
</organism>
<dbReference type="InterPro" id="IPR018129">
    <property type="entry name" value="PEP_COase_Lys_AS"/>
</dbReference>
<dbReference type="NCBIfam" id="NF000584">
    <property type="entry name" value="PRK00009.1"/>
    <property type="match status" value="1"/>
</dbReference>
<dbReference type="InterPro" id="IPR033129">
    <property type="entry name" value="PEPCASE_His_AS"/>
</dbReference>
<dbReference type="GO" id="GO:0005829">
    <property type="term" value="C:cytosol"/>
    <property type="evidence" value="ECO:0007669"/>
    <property type="project" value="TreeGrafter"/>
</dbReference>
<evidence type="ECO:0000256" key="7">
    <source>
        <dbReference type="ARBA" id="ARBA00023239"/>
    </source>
</evidence>
<keyword evidence="13" id="KW-0670">Pyruvate</keyword>
<dbReference type="Pfam" id="PF00311">
    <property type="entry name" value="PEPcase"/>
    <property type="match status" value="1"/>
</dbReference>
<dbReference type="OrthoDB" id="9768133at2"/>
<accession>A0A4Y6Q018</accession>
<feature type="active site" evidence="10 12">
    <location>
        <position position="590"/>
    </location>
</feature>
<comment type="function">
    <text evidence="2 10">Forms oxaloacetate, a four-carbon dicarboxylic acid source for the tricarboxylic acid cycle.</text>
</comment>
<dbReference type="Gene3D" id="1.20.1440.90">
    <property type="entry name" value="Phosphoenolpyruvate/pyruvate domain"/>
    <property type="match status" value="1"/>
</dbReference>
<evidence type="ECO:0000313" key="14">
    <source>
        <dbReference type="Proteomes" id="UP000315995"/>
    </source>
</evidence>
<keyword evidence="8 10" id="KW-0120">Carbon dioxide fixation</keyword>
<reference evidence="13 14" key="1">
    <citation type="submission" date="2019-06" db="EMBL/GenBank/DDBJ databases">
        <title>Persicimonas caeni gen. nov., sp. nov., a predatory bacterium isolated from solar saltern.</title>
        <authorList>
            <person name="Wang S."/>
        </authorList>
    </citation>
    <scope>NUCLEOTIDE SEQUENCE [LARGE SCALE GENOMIC DNA]</scope>
    <source>
        <strain evidence="13 14">YN101</strain>
    </source>
</reference>
<comment type="catalytic activity">
    <reaction evidence="9 10">
        <text>oxaloacetate + phosphate = phosphoenolpyruvate + hydrogencarbonate</text>
        <dbReference type="Rhea" id="RHEA:28370"/>
        <dbReference type="ChEBI" id="CHEBI:16452"/>
        <dbReference type="ChEBI" id="CHEBI:17544"/>
        <dbReference type="ChEBI" id="CHEBI:43474"/>
        <dbReference type="ChEBI" id="CHEBI:58702"/>
        <dbReference type="EC" id="4.1.1.31"/>
    </reaction>
</comment>
<dbReference type="GO" id="GO:0006107">
    <property type="term" value="P:oxaloacetate metabolic process"/>
    <property type="evidence" value="ECO:0007669"/>
    <property type="project" value="UniProtKB-UniRule"/>
</dbReference>
<evidence type="ECO:0000256" key="5">
    <source>
        <dbReference type="ARBA" id="ARBA00022419"/>
    </source>
</evidence>
<accession>A0A5B8YEX0</accession>
<dbReference type="SUPFAM" id="SSF51621">
    <property type="entry name" value="Phosphoenolpyruvate/pyruvate domain"/>
    <property type="match status" value="1"/>
</dbReference>
<dbReference type="EMBL" id="CP041186">
    <property type="protein sequence ID" value="QDG53872.1"/>
    <property type="molecule type" value="Genomic_DNA"/>
</dbReference>
<dbReference type="PRINTS" id="PR00150">
    <property type="entry name" value="PEPCARBXLASE"/>
</dbReference>
<evidence type="ECO:0000256" key="12">
    <source>
        <dbReference type="PROSITE-ProRule" id="PRU10112"/>
    </source>
</evidence>
<dbReference type="Proteomes" id="UP000315995">
    <property type="component" value="Chromosome"/>
</dbReference>
<dbReference type="InterPro" id="IPR021135">
    <property type="entry name" value="PEP_COase"/>
</dbReference>
<evidence type="ECO:0000256" key="6">
    <source>
        <dbReference type="ARBA" id="ARBA00022842"/>
    </source>
</evidence>
<dbReference type="GO" id="GO:0015977">
    <property type="term" value="P:carbon fixation"/>
    <property type="evidence" value="ECO:0007669"/>
    <property type="project" value="UniProtKB-UniRule"/>
</dbReference>
<dbReference type="GO" id="GO:0008964">
    <property type="term" value="F:phosphoenolpyruvate carboxylase activity"/>
    <property type="evidence" value="ECO:0007669"/>
    <property type="project" value="UniProtKB-UniRule"/>
</dbReference>
<dbReference type="GO" id="GO:0000287">
    <property type="term" value="F:magnesium ion binding"/>
    <property type="evidence" value="ECO:0007669"/>
    <property type="project" value="UniProtKB-UniRule"/>
</dbReference>
<comment type="similarity">
    <text evidence="3 10">Belongs to the PEPCase type 1 family.</text>
</comment>
<dbReference type="PANTHER" id="PTHR30523">
    <property type="entry name" value="PHOSPHOENOLPYRUVATE CARBOXYLASE"/>
    <property type="match status" value="1"/>
</dbReference>
<evidence type="ECO:0000256" key="3">
    <source>
        <dbReference type="ARBA" id="ARBA00008346"/>
    </source>
</evidence>
<gene>
    <name evidence="10" type="primary">ppc</name>
    <name evidence="13" type="ORF">FIV42_24950</name>
</gene>
<protein>
    <recommendedName>
        <fullName evidence="5 10">Phosphoenolpyruvate carboxylase</fullName>
        <shortName evidence="10">PEPC</shortName>
        <shortName evidence="10">PEPCase</shortName>
        <ecNumber evidence="4 10">4.1.1.31</ecNumber>
    </recommendedName>
</protein>
<evidence type="ECO:0000256" key="2">
    <source>
        <dbReference type="ARBA" id="ARBA00003670"/>
    </source>
</evidence>
<comment type="cofactor">
    <cofactor evidence="1 10">
        <name>Mg(2+)</name>
        <dbReference type="ChEBI" id="CHEBI:18420"/>
    </cofactor>
</comment>
<dbReference type="InterPro" id="IPR022805">
    <property type="entry name" value="PEP_COase_bac/pln-type"/>
</dbReference>
<evidence type="ECO:0000256" key="9">
    <source>
        <dbReference type="ARBA" id="ARBA00048995"/>
    </source>
</evidence>
<dbReference type="PANTHER" id="PTHR30523:SF6">
    <property type="entry name" value="PHOSPHOENOLPYRUVATE CARBOXYLASE"/>
    <property type="match status" value="1"/>
</dbReference>
<dbReference type="PROSITE" id="PS00781">
    <property type="entry name" value="PEPCASE_1"/>
    <property type="match status" value="1"/>
</dbReference>
<evidence type="ECO:0000313" key="13">
    <source>
        <dbReference type="EMBL" id="QDG53872.1"/>
    </source>
</evidence>
<dbReference type="AlphaFoldDB" id="A0A4Y6Q018"/>
<feature type="active site" evidence="10 11">
    <location>
        <position position="146"/>
    </location>
</feature>
<name>A0A4Y6Q018_PERCE</name>
<dbReference type="PROSITE" id="PS00393">
    <property type="entry name" value="PEPCASE_2"/>
    <property type="match status" value="1"/>
</dbReference>
<evidence type="ECO:0000256" key="10">
    <source>
        <dbReference type="HAMAP-Rule" id="MF_00595"/>
    </source>
</evidence>
<evidence type="ECO:0000256" key="4">
    <source>
        <dbReference type="ARBA" id="ARBA00012305"/>
    </source>
</evidence>
<evidence type="ECO:0000256" key="11">
    <source>
        <dbReference type="PROSITE-ProRule" id="PRU10111"/>
    </source>
</evidence>
<evidence type="ECO:0000256" key="8">
    <source>
        <dbReference type="ARBA" id="ARBA00023300"/>
    </source>
</evidence>
<keyword evidence="7 10" id="KW-0456">Lyase</keyword>
<dbReference type="RefSeq" id="WP_141200326.1">
    <property type="nucleotide sequence ID" value="NZ_CP041186.1"/>
</dbReference>
<proteinExistence type="inferred from homology"/>